<keyword evidence="5" id="KW-1015">Disulfide bond</keyword>
<evidence type="ECO:0000259" key="6">
    <source>
        <dbReference type="Pfam" id="PF17801"/>
    </source>
</evidence>
<dbReference type="InterPro" id="IPR002241">
    <property type="entry name" value="Glyco_hydro_27"/>
</dbReference>
<proteinExistence type="inferred from homology"/>
<dbReference type="SUPFAM" id="SSF51011">
    <property type="entry name" value="Glycosyl hydrolase domain"/>
    <property type="match status" value="1"/>
</dbReference>
<dbReference type="EMBL" id="JACKTY010000047">
    <property type="protein sequence ID" value="MCV7229899.1"/>
    <property type="molecule type" value="Genomic_DNA"/>
</dbReference>
<accession>A0ABT3CK96</accession>
<keyword evidence="4 5" id="KW-0326">Glycosidase</keyword>
<dbReference type="GO" id="GO:0016787">
    <property type="term" value="F:hydrolase activity"/>
    <property type="evidence" value="ECO:0007669"/>
    <property type="project" value="UniProtKB-KW"/>
</dbReference>
<comment type="similarity">
    <text evidence="1 5">Belongs to the glycosyl hydrolase 27 family.</text>
</comment>
<dbReference type="SUPFAM" id="SSF51445">
    <property type="entry name" value="(Trans)glycosidases"/>
    <property type="match status" value="1"/>
</dbReference>
<dbReference type="InterPro" id="IPR013780">
    <property type="entry name" value="Glyco_hydro_b"/>
</dbReference>
<keyword evidence="8" id="KW-1185">Reference proteome</keyword>
<dbReference type="PANTHER" id="PTHR11452:SF75">
    <property type="entry name" value="ALPHA-GALACTOSIDASE MEL1"/>
    <property type="match status" value="1"/>
</dbReference>
<reference evidence="7 8" key="1">
    <citation type="journal article" date="2022" name="BMC Genomics">
        <title>Comparative genome analysis of mycobacteria focusing on tRNA and non-coding RNA.</title>
        <authorList>
            <person name="Behra P.R.K."/>
            <person name="Pettersson B.M.F."/>
            <person name="Ramesh M."/>
            <person name="Das S."/>
            <person name="Dasgupta S."/>
            <person name="Kirsebom L.A."/>
        </authorList>
    </citation>
    <scope>NUCLEOTIDE SEQUENCE [LARGE SCALE GENOMIC DNA]</scope>
    <source>
        <strain evidence="7 8">DSM 44078</strain>
    </source>
</reference>
<evidence type="ECO:0000256" key="4">
    <source>
        <dbReference type="ARBA" id="ARBA00023295"/>
    </source>
</evidence>
<evidence type="ECO:0000256" key="3">
    <source>
        <dbReference type="ARBA" id="ARBA00022801"/>
    </source>
</evidence>
<dbReference type="Proteomes" id="UP001526201">
    <property type="component" value="Unassembled WGS sequence"/>
</dbReference>
<evidence type="ECO:0000256" key="5">
    <source>
        <dbReference type="RuleBase" id="RU361168"/>
    </source>
</evidence>
<evidence type="ECO:0000313" key="7">
    <source>
        <dbReference type="EMBL" id="MCV7229899.1"/>
    </source>
</evidence>
<name>A0ABT3CK96_9MYCO</name>
<evidence type="ECO:0000256" key="1">
    <source>
        <dbReference type="ARBA" id="ARBA00009743"/>
    </source>
</evidence>
<protein>
    <recommendedName>
        <fullName evidence="5">Alpha-galactosidase</fullName>
        <ecNumber evidence="5">3.2.1.22</ecNumber>
    </recommendedName>
    <alternativeName>
        <fullName evidence="5">Melibiase</fullName>
    </alternativeName>
</protein>
<keyword evidence="2" id="KW-0732">Signal</keyword>
<comment type="caution">
    <text evidence="7">The sequence shown here is derived from an EMBL/GenBank/DDBJ whole genome shotgun (WGS) entry which is preliminary data.</text>
</comment>
<dbReference type="EC" id="3.2.1.22" evidence="5"/>
<dbReference type="InterPro" id="IPR041233">
    <property type="entry name" value="Melibiase_C"/>
</dbReference>
<sequence length="413" mass="44710">MGWNSWNSGMPLTEQNVKETIDSMVSSGMRDAGYRYVNLDAGWAAPTRDADGDLRADPDTFPDGIGEVARYAHDRGLSLGLYASPFNEICGQDPRIGSAGHESADARMFAKWGVDYLKYDWCRFDNDHDEQVKYFTAMRDALRGTDRRIIYSINPNSSAMPSAGSRYDWSGIADMTRNSIDLIPAWGDDTLWAQGLAGVSLEFAAAIPVAPRSRPGYWNDPDMMVVGIPWATFAAGHPSMLVSLALPGTVSASDISVQPVPAEVVAKVSDQRPDLTEVEQRTHFSLWAMLAAPLLAGNDLRTMAPEARAILTNRDVIAVDQDPLVLQGSPLHSDGHIIVKPLADGSVAVVLYNPVQPPLAIRTTANAVGLPAAACYTVRDLWTHTETTTTTGVFGQDSVPIHGVGMLRVRPGC</sequence>
<keyword evidence="3 5" id="KW-0378">Hydrolase</keyword>
<evidence type="ECO:0000256" key="2">
    <source>
        <dbReference type="ARBA" id="ARBA00022729"/>
    </source>
</evidence>
<dbReference type="CDD" id="cd14792">
    <property type="entry name" value="GH27"/>
    <property type="match status" value="1"/>
</dbReference>
<dbReference type="InterPro" id="IPR017853">
    <property type="entry name" value="GH"/>
</dbReference>
<dbReference type="Pfam" id="PF17801">
    <property type="entry name" value="Melibiase_C"/>
    <property type="match status" value="1"/>
</dbReference>
<dbReference type="PANTHER" id="PTHR11452">
    <property type="entry name" value="ALPHA-GALACTOSIDASE/ALPHA-N-ACETYLGALACTOSAMINIDASE"/>
    <property type="match status" value="1"/>
</dbReference>
<evidence type="ECO:0000313" key="8">
    <source>
        <dbReference type="Proteomes" id="UP001526201"/>
    </source>
</evidence>
<dbReference type="Gene3D" id="3.20.20.70">
    <property type="entry name" value="Aldolase class I"/>
    <property type="match status" value="1"/>
</dbReference>
<feature type="domain" description="Alpha galactosidase C-terminal" evidence="6">
    <location>
        <begin position="336"/>
        <end position="409"/>
    </location>
</feature>
<dbReference type="Gene3D" id="2.60.40.1180">
    <property type="entry name" value="Golgi alpha-mannosidase II"/>
    <property type="match status" value="1"/>
</dbReference>
<comment type="catalytic activity">
    <reaction evidence="5">
        <text>Hydrolysis of terminal, non-reducing alpha-D-galactose residues in alpha-D-galactosides, including galactose oligosaccharides, galactomannans and galactolipids.</text>
        <dbReference type="EC" id="3.2.1.22"/>
    </reaction>
</comment>
<dbReference type="PRINTS" id="PR00740">
    <property type="entry name" value="GLHYDRLASE27"/>
</dbReference>
<dbReference type="InterPro" id="IPR013785">
    <property type="entry name" value="Aldolase_TIM"/>
</dbReference>
<organism evidence="7 8">
    <name type="scientific">Mycolicibacterium komossense</name>
    <dbReference type="NCBI Taxonomy" id="1779"/>
    <lineage>
        <taxon>Bacteria</taxon>
        <taxon>Bacillati</taxon>
        <taxon>Actinomycetota</taxon>
        <taxon>Actinomycetes</taxon>
        <taxon>Mycobacteriales</taxon>
        <taxon>Mycobacteriaceae</taxon>
        <taxon>Mycolicibacterium</taxon>
    </lineage>
</organism>
<dbReference type="Pfam" id="PF16499">
    <property type="entry name" value="Melibiase_2"/>
    <property type="match status" value="2"/>
</dbReference>
<gene>
    <name evidence="7" type="ORF">H7J73_28210</name>
</gene>